<comment type="caution">
    <text evidence="1">The sequence shown here is derived from an EMBL/GenBank/DDBJ whole genome shotgun (WGS) entry which is preliminary data.</text>
</comment>
<name>A0A5B0N6R7_PUCGR</name>
<evidence type="ECO:0000313" key="1">
    <source>
        <dbReference type="EMBL" id="KAA1083828.1"/>
    </source>
</evidence>
<keyword evidence="2" id="KW-1185">Reference proteome</keyword>
<accession>A0A5B0N6R7</accession>
<organism evidence="1 2">
    <name type="scientific">Puccinia graminis f. sp. tritici</name>
    <dbReference type="NCBI Taxonomy" id="56615"/>
    <lineage>
        <taxon>Eukaryota</taxon>
        <taxon>Fungi</taxon>
        <taxon>Dikarya</taxon>
        <taxon>Basidiomycota</taxon>
        <taxon>Pucciniomycotina</taxon>
        <taxon>Pucciniomycetes</taxon>
        <taxon>Pucciniales</taxon>
        <taxon>Pucciniaceae</taxon>
        <taxon>Puccinia</taxon>
    </lineage>
</organism>
<dbReference type="EMBL" id="VSWC01000118">
    <property type="protein sequence ID" value="KAA1083828.1"/>
    <property type="molecule type" value="Genomic_DNA"/>
</dbReference>
<gene>
    <name evidence="1" type="ORF">PGT21_008210</name>
</gene>
<reference evidence="1 2" key="1">
    <citation type="submission" date="2019-05" db="EMBL/GenBank/DDBJ databases">
        <title>Emergence of the Ug99 lineage of the wheat stem rust pathogen through somatic hybridization.</title>
        <authorList>
            <person name="Li F."/>
            <person name="Upadhyaya N.M."/>
            <person name="Sperschneider J."/>
            <person name="Matny O."/>
            <person name="Nguyen-Phuc H."/>
            <person name="Mago R."/>
            <person name="Raley C."/>
            <person name="Miller M.E."/>
            <person name="Silverstein K.A.T."/>
            <person name="Henningsen E."/>
            <person name="Hirsch C.D."/>
            <person name="Visser B."/>
            <person name="Pretorius Z.A."/>
            <person name="Steffenson B.J."/>
            <person name="Schwessinger B."/>
            <person name="Dodds P.N."/>
            <person name="Figueroa M."/>
        </authorList>
    </citation>
    <scope>NUCLEOTIDE SEQUENCE [LARGE SCALE GENOMIC DNA]</scope>
    <source>
        <strain evidence="1">21-0</strain>
    </source>
</reference>
<proteinExistence type="predicted"/>
<evidence type="ECO:0000313" key="2">
    <source>
        <dbReference type="Proteomes" id="UP000324748"/>
    </source>
</evidence>
<protein>
    <submittedName>
        <fullName evidence="1">Uncharacterized protein</fullName>
    </submittedName>
</protein>
<dbReference type="AlphaFoldDB" id="A0A5B0N6R7"/>
<dbReference type="Proteomes" id="UP000324748">
    <property type="component" value="Unassembled WGS sequence"/>
</dbReference>
<sequence length="104" mass="11775">MHRDNPPAITFLIESRQELHLLLTSYRTAPPSPVQPLILVDLAENSSILGNPPPPPWEDPDRLTCIGRDITRDLAKFWAKATPKFIARQPAPSALKFHKKRQFA</sequence>